<accession>A0ABW4TSA6</accession>
<keyword evidence="2" id="KW-1185">Reference proteome</keyword>
<evidence type="ECO:0008006" key="3">
    <source>
        <dbReference type="Google" id="ProtNLM"/>
    </source>
</evidence>
<comment type="caution">
    <text evidence="1">The sequence shown here is derived from an EMBL/GenBank/DDBJ whole genome shotgun (WGS) entry which is preliminary data.</text>
</comment>
<evidence type="ECO:0000313" key="2">
    <source>
        <dbReference type="Proteomes" id="UP001597400"/>
    </source>
</evidence>
<sequence>MATAYRQDDENDMAAATRLCGRIAVLEADLPTLSLDRLMQRVGEIRGTARLHGLSAVVGIAAELATAIGRDGRAALIRPYLAGLREACGCAPGDDHAVHALLASISVRFAD</sequence>
<evidence type="ECO:0000313" key="1">
    <source>
        <dbReference type="EMBL" id="MFD1949550.1"/>
    </source>
</evidence>
<dbReference type="Proteomes" id="UP001597400">
    <property type="component" value="Unassembled WGS sequence"/>
</dbReference>
<proteinExistence type="predicted"/>
<protein>
    <recommendedName>
        <fullName evidence="3">HPt domain-containing protein</fullName>
    </recommendedName>
</protein>
<reference evidence="2" key="1">
    <citation type="journal article" date="2019" name="Int. J. Syst. Evol. Microbiol.">
        <title>The Global Catalogue of Microorganisms (GCM) 10K type strain sequencing project: providing services to taxonomists for standard genome sequencing and annotation.</title>
        <authorList>
            <consortium name="The Broad Institute Genomics Platform"/>
            <consortium name="The Broad Institute Genome Sequencing Center for Infectious Disease"/>
            <person name="Wu L."/>
            <person name="Ma J."/>
        </authorList>
    </citation>
    <scope>NUCLEOTIDE SEQUENCE [LARGE SCALE GENOMIC DNA]</scope>
    <source>
        <strain evidence="2">CGMCC 1.12702</strain>
    </source>
</reference>
<name>A0ABW4TSA6_9SPHN</name>
<dbReference type="EMBL" id="JBHUGS010000001">
    <property type="protein sequence ID" value="MFD1949550.1"/>
    <property type="molecule type" value="Genomic_DNA"/>
</dbReference>
<dbReference type="RefSeq" id="WP_380927088.1">
    <property type="nucleotide sequence ID" value="NZ_JBHUGS010000001.1"/>
</dbReference>
<gene>
    <name evidence="1" type="ORF">ACFSGX_02065</name>
</gene>
<organism evidence="1 2">
    <name type="scientific">Sphingomonas arantia</name>
    <dbReference type="NCBI Taxonomy" id="1460676"/>
    <lineage>
        <taxon>Bacteria</taxon>
        <taxon>Pseudomonadati</taxon>
        <taxon>Pseudomonadota</taxon>
        <taxon>Alphaproteobacteria</taxon>
        <taxon>Sphingomonadales</taxon>
        <taxon>Sphingomonadaceae</taxon>
        <taxon>Sphingomonas</taxon>
    </lineage>
</organism>